<dbReference type="Gene3D" id="3.40.50.300">
    <property type="entry name" value="P-loop containing nucleotide triphosphate hydrolases"/>
    <property type="match status" value="1"/>
</dbReference>
<dbReference type="InterPro" id="IPR053137">
    <property type="entry name" value="NLR-like"/>
</dbReference>
<protein>
    <submittedName>
        <fullName evidence="2">Uncharacterized protein</fullName>
    </submittedName>
</protein>
<dbReference type="InterPro" id="IPR029058">
    <property type="entry name" value="AB_hydrolase_fold"/>
</dbReference>
<dbReference type="OrthoDB" id="5086500at2759"/>
<dbReference type="SUPFAM" id="SSF52540">
    <property type="entry name" value="P-loop containing nucleoside triphosphate hydrolases"/>
    <property type="match status" value="1"/>
</dbReference>
<dbReference type="Gene3D" id="3.40.50.1820">
    <property type="entry name" value="alpha/beta hydrolase"/>
    <property type="match status" value="1"/>
</dbReference>
<dbReference type="Pfam" id="PF13424">
    <property type="entry name" value="TPR_12"/>
    <property type="match status" value="3"/>
</dbReference>
<dbReference type="InterPro" id="IPR027417">
    <property type="entry name" value="P-loop_NTPase"/>
</dbReference>
<feature type="region of interest" description="Disordered" evidence="1">
    <location>
        <begin position="1457"/>
        <end position="1486"/>
    </location>
</feature>
<comment type="caution">
    <text evidence="2">The sequence shown here is derived from an EMBL/GenBank/DDBJ whole genome shotgun (WGS) entry which is preliminary data.</text>
</comment>
<dbReference type="PANTHER" id="PTHR46082">
    <property type="entry name" value="ATP/GTP-BINDING PROTEIN-RELATED"/>
    <property type="match status" value="1"/>
</dbReference>
<reference evidence="2 3" key="1">
    <citation type="submission" date="2018-08" db="EMBL/GenBank/DDBJ databases">
        <title>Draft genome sequences of two Aspergillus turcosus clinical strains isolated from bronchoalveolar lavage fluid: one azole-susceptible and the other azole-resistant.</title>
        <authorList>
            <person name="Parent-Michaud M."/>
            <person name="Dufresne P.J."/>
            <person name="Fournier E."/>
            <person name="Martineau C."/>
            <person name="Moreira S."/>
            <person name="Perkins V."/>
            <person name="De Repentigny L."/>
            <person name="Dufresne S.F."/>
        </authorList>
    </citation>
    <scope>NUCLEOTIDE SEQUENCE [LARGE SCALE GENOMIC DNA]</scope>
    <source>
        <strain evidence="2">HMR AF 1038</strain>
    </source>
</reference>
<feature type="compositionally biased region" description="Pro residues" evidence="1">
    <location>
        <begin position="1150"/>
        <end position="1159"/>
    </location>
</feature>
<dbReference type="PANTHER" id="PTHR46082:SF6">
    <property type="entry name" value="AAA+ ATPASE DOMAIN-CONTAINING PROTEIN-RELATED"/>
    <property type="match status" value="1"/>
</dbReference>
<dbReference type="Proteomes" id="UP000215289">
    <property type="component" value="Unassembled WGS sequence"/>
</dbReference>
<gene>
    <name evidence="2" type="ORF">CFD26_101873</name>
</gene>
<keyword evidence="3" id="KW-1185">Reference proteome</keyword>
<dbReference type="Gene3D" id="1.25.40.10">
    <property type="entry name" value="Tetratricopeptide repeat domain"/>
    <property type="match status" value="2"/>
</dbReference>
<feature type="region of interest" description="Disordered" evidence="1">
    <location>
        <begin position="1141"/>
        <end position="1166"/>
    </location>
</feature>
<dbReference type="InterPro" id="IPR011990">
    <property type="entry name" value="TPR-like_helical_dom_sf"/>
</dbReference>
<dbReference type="SUPFAM" id="SSF48452">
    <property type="entry name" value="TPR-like"/>
    <property type="match status" value="3"/>
</dbReference>
<accession>A0A3R7F4Z4</accession>
<evidence type="ECO:0000313" key="2">
    <source>
        <dbReference type="EMBL" id="RLL95650.1"/>
    </source>
</evidence>
<evidence type="ECO:0000256" key="1">
    <source>
        <dbReference type="SAM" id="MobiDB-lite"/>
    </source>
</evidence>
<sequence>MTLVSLGIRRLRELSPADESNSEAGWKNAVDIVAVHGLNENPTTAWTAPETGTLWLRDLIPKHIPEARVLSFGYESSPSLFDGHGFVDKVQSLATTLVAQLESDRSLADCGKRPIIFVCHGLGGVIVKKALTHSASSTSPSVAHLNDIFISTFAILFFGTSHSNINLANWLVLESLGVGDGSAQRAGSSQSSPPKKLQSLESITEQFAPLMKKFYVSFFWEGMPTDFGGYHDFLVEPGSAAPAIKPKMCNLLATLKRYCWKAPGVINDRWKQASDALARARLNEAHEIAGFRFSLPDKLADHCIKDASQQGARNQYLYTPLLPSVNYIGRKEIREQIRQALLLPDPDFIRQGQRRFIVHGIAGSGKSQLCTNFASDNRESYWGVFTVDATSKALAAKSYSEIGTIGGLASTESAGKYFISQAREPWLLIIDNADSPDIHLPNLFPPGNRGHILVTTRNREIQKYGNVGSIELGGLEEEEALYLLFTSAEIFPPWDMSTETTGKEITKVLGYLALAIKQAGSAISRKLCSLTEYLGFYEYYRKQRQRKGSIASSNAGEDTNTDSRREDIYSAFDLSFEYLDTEKTIARQDAIEILNIVSFFHFDNIRIAIFESAMRNWRAAQAPSSWISRLQAPRLFPHFLKRTGDDTDPYYYVREVLRELYRLSLISYDEDLRSFRLHPLIHTWARDRICPKEREIWALIALNTLVEAIVLPSDDHKGLDTDLGKDMLPHLEQCLAACPVNIELVSIPFGRLGIQVAKPIMATHFLNLKDKAETAARCGYVYALCGRFADAARYIAMVKDLTVQTLGYDNPKTQMAMMGLAGVLWGLGKLDEGIALQKRVVEVGRNRLGSTNRDTLKAMATLGQSFWLNGQYLESLQLLEETTKRMIDTLGPEDKDTLVAMDNLGVTLGSWQRYDESRAMHERVLRIRQRDTGDAEIDTLTTMSNLAMALLDLGELEQAKEMMSQVTQVYKLRQKKLGKEHPYTLWALCYLSKIYTELGLLSQAERMLEDGIAAGKRTLSDVRLGVLMGCGELARVYARQGRLEEAEKLSLSTLQKVKVSRGAEHFDYIFGMWKLGQLYEMKNQVREALEAYRVAFEHTETRLTREHPLSKQIELSISRLDGSTTMTEKRPFTALQSSPTWGITTVSSADPPPSGPSRPPLRSVASTNTIADPYSARYERNANSDVWSSTSVQRAATDIVPASQSQTAQSTASATVQKAFGEARHFLGGLISHPAESNKHFTILRHSPGVVFYRGSTTSVTISIFSDAPLPPDRSLWLQNKGWTGKTGMRAKALFRLTDDWLDVTPTLALRSDQIEPNDERAWQRDIAKFLKKAPSRVRDTHRLRETAVARIPAEAGDGYFQVVLCQGPKKKVLCTSPVFRVLSTSLDPSSIRGASLSTLPLEVGAMVLGLYAQTAAQTVINPATSFVQAKVQPFKPSWVTQTAAETAYGIGMSMRSGDDGSNQGPAAGMARGQQESISLETGPSPPYPMSFKARAEAMQEWAYDMQRMRLSKVPDLILDLLHGYFFGWARLLATNENSESSCSQWYQAILAIRNLDPSQQARVNMSQVMKRVTTLRFLEEVQLPCQSRVEVRVLGFLRPDVPPPRGTSEGELLEARNAAAEAAMLADACDVEYAQNVLEYPAWGPDSRREAGVIDRTRVEVENMRARGQKIVERVPLHWLGVRSPMAEMRDRQITMNGFYVVR</sequence>
<dbReference type="STRING" id="1245748.A0A3R7F4Z4"/>
<proteinExistence type="predicted"/>
<name>A0A3R7F4Z4_9EURO</name>
<dbReference type="EMBL" id="NIDN02000143">
    <property type="protein sequence ID" value="RLL95650.1"/>
    <property type="molecule type" value="Genomic_DNA"/>
</dbReference>
<organism evidence="2 3">
    <name type="scientific">Aspergillus turcosus</name>
    <dbReference type="NCBI Taxonomy" id="1245748"/>
    <lineage>
        <taxon>Eukaryota</taxon>
        <taxon>Fungi</taxon>
        <taxon>Dikarya</taxon>
        <taxon>Ascomycota</taxon>
        <taxon>Pezizomycotina</taxon>
        <taxon>Eurotiomycetes</taxon>
        <taxon>Eurotiomycetidae</taxon>
        <taxon>Eurotiales</taxon>
        <taxon>Aspergillaceae</taxon>
        <taxon>Aspergillus</taxon>
        <taxon>Aspergillus subgen. Fumigati</taxon>
    </lineage>
</organism>
<evidence type="ECO:0000313" key="3">
    <source>
        <dbReference type="Proteomes" id="UP000215289"/>
    </source>
</evidence>
<dbReference type="SUPFAM" id="SSF53474">
    <property type="entry name" value="alpha/beta-Hydrolases"/>
    <property type="match status" value="1"/>
</dbReference>